<sequence length="81" mass="9410">MNSLQLSFLILRFLDGFRTRDQTLDFAEAERTAVRQTRLADSAIWTLRKRRMLQSALSGGSKFGPMVFSQADVRTLWTWKI</sequence>
<name>A0ABP1BW28_9BRYO</name>
<gene>
    <name evidence="1" type="ORF">CSSPJE1EN2_LOCUS22045</name>
</gene>
<dbReference type="Proteomes" id="UP001497522">
    <property type="component" value="Chromosome 8"/>
</dbReference>
<evidence type="ECO:0000313" key="1">
    <source>
        <dbReference type="EMBL" id="CAK9880646.1"/>
    </source>
</evidence>
<protein>
    <submittedName>
        <fullName evidence="1">Uncharacterized protein</fullName>
    </submittedName>
</protein>
<proteinExistence type="predicted"/>
<organism evidence="1 2">
    <name type="scientific">Sphagnum jensenii</name>
    <dbReference type="NCBI Taxonomy" id="128206"/>
    <lineage>
        <taxon>Eukaryota</taxon>
        <taxon>Viridiplantae</taxon>
        <taxon>Streptophyta</taxon>
        <taxon>Embryophyta</taxon>
        <taxon>Bryophyta</taxon>
        <taxon>Sphagnophytina</taxon>
        <taxon>Sphagnopsida</taxon>
        <taxon>Sphagnales</taxon>
        <taxon>Sphagnaceae</taxon>
        <taxon>Sphagnum</taxon>
    </lineage>
</organism>
<keyword evidence="2" id="KW-1185">Reference proteome</keyword>
<reference evidence="1" key="1">
    <citation type="submission" date="2024-03" db="EMBL/GenBank/DDBJ databases">
        <authorList>
            <consortium name="ELIXIR-Norway"/>
            <consortium name="Elixir Norway"/>
        </authorList>
    </citation>
    <scope>NUCLEOTIDE SEQUENCE</scope>
</reference>
<evidence type="ECO:0000313" key="2">
    <source>
        <dbReference type="Proteomes" id="UP001497522"/>
    </source>
</evidence>
<dbReference type="EMBL" id="OZ023709">
    <property type="protein sequence ID" value="CAK9880646.1"/>
    <property type="molecule type" value="Genomic_DNA"/>
</dbReference>
<accession>A0ABP1BW28</accession>